<accession>A0A6N6M406</accession>
<dbReference type="Pfam" id="PF10988">
    <property type="entry name" value="DUF2807"/>
    <property type="match status" value="1"/>
</dbReference>
<proteinExistence type="predicted"/>
<dbReference type="EMBL" id="WACR01000012">
    <property type="protein sequence ID" value="KAB1062133.1"/>
    <property type="molecule type" value="Genomic_DNA"/>
</dbReference>
<protein>
    <submittedName>
        <fullName evidence="2">DUF2807 domain-containing protein</fullName>
    </submittedName>
</protein>
<sequence length="244" mass="27288">MAKQLVMIISLLTLIAGCDKSLVGDCFVKRGSVKTESRFFDQSFNSIQCHDMVDVVIVPDSTHYVEVTAGENLLADVTTKIEGDFLIIDKESNCNWTRKFKKPTVYVHLPMVRTIEYRGNGTITANGRLKGDTLSIHIWMGGEKIDLSVEYERVETYHHSGTTDVILNGKAGDLSCYKHSMGKLKLFGLQTSNGYIDSKSSTDAELWVTDKLDYKINFEGDVLLKGDPQVNKIEQNGNGKLIRK</sequence>
<dbReference type="Gene3D" id="2.160.20.120">
    <property type="match status" value="1"/>
</dbReference>
<dbReference type="InterPro" id="IPR021255">
    <property type="entry name" value="DUF2807"/>
</dbReference>
<feature type="domain" description="Putative auto-transporter adhesin head GIN" evidence="1">
    <location>
        <begin position="44"/>
        <end position="228"/>
    </location>
</feature>
<dbReference type="PROSITE" id="PS51257">
    <property type="entry name" value="PROKAR_LIPOPROTEIN"/>
    <property type="match status" value="1"/>
</dbReference>
<evidence type="ECO:0000313" key="3">
    <source>
        <dbReference type="Proteomes" id="UP000435357"/>
    </source>
</evidence>
<comment type="caution">
    <text evidence="2">The sequence shown here is derived from an EMBL/GenBank/DDBJ whole genome shotgun (WGS) entry which is preliminary data.</text>
</comment>
<organism evidence="2 3">
    <name type="scientific">Salibacter halophilus</name>
    <dbReference type="NCBI Taxonomy" id="1803916"/>
    <lineage>
        <taxon>Bacteria</taxon>
        <taxon>Pseudomonadati</taxon>
        <taxon>Bacteroidota</taxon>
        <taxon>Flavobacteriia</taxon>
        <taxon>Flavobacteriales</taxon>
        <taxon>Salibacteraceae</taxon>
        <taxon>Salibacter</taxon>
    </lineage>
</organism>
<evidence type="ECO:0000313" key="2">
    <source>
        <dbReference type="EMBL" id="KAB1062133.1"/>
    </source>
</evidence>
<dbReference type="Proteomes" id="UP000435357">
    <property type="component" value="Unassembled WGS sequence"/>
</dbReference>
<gene>
    <name evidence="2" type="ORF">F3059_12655</name>
</gene>
<dbReference type="RefSeq" id="WP_151169842.1">
    <property type="nucleotide sequence ID" value="NZ_WACR01000012.1"/>
</dbReference>
<evidence type="ECO:0000259" key="1">
    <source>
        <dbReference type="Pfam" id="PF10988"/>
    </source>
</evidence>
<dbReference type="OrthoDB" id="1466971at2"/>
<dbReference type="AlphaFoldDB" id="A0A6N6M406"/>
<name>A0A6N6M406_9FLAO</name>
<reference evidence="2 3" key="1">
    <citation type="submission" date="2019-09" db="EMBL/GenBank/DDBJ databases">
        <title>Genomes of Cryomorphaceae.</title>
        <authorList>
            <person name="Bowman J.P."/>
        </authorList>
    </citation>
    <scope>NUCLEOTIDE SEQUENCE [LARGE SCALE GENOMIC DNA]</scope>
    <source>
        <strain evidence="2 3">KCTC 52047</strain>
    </source>
</reference>
<keyword evidence="3" id="KW-1185">Reference proteome</keyword>